<dbReference type="InterPro" id="IPR010710">
    <property type="entry name" value="DUF1289"/>
</dbReference>
<accession>A0A6C1AZK6</accession>
<dbReference type="AlphaFoldDB" id="A0A6C1AZK6"/>
<dbReference type="PANTHER" id="PTHR35175">
    <property type="entry name" value="DUF1289 DOMAIN-CONTAINING PROTEIN"/>
    <property type="match status" value="1"/>
</dbReference>
<name>A0A6C1AZK6_9RHOO</name>
<dbReference type="EMBL" id="CP048836">
    <property type="protein sequence ID" value="QID16563.1"/>
    <property type="molecule type" value="Genomic_DNA"/>
</dbReference>
<proteinExistence type="predicted"/>
<protein>
    <submittedName>
        <fullName evidence="1">DUF1289 domain-containing protein</fullName>
    </submittedName>
</protein>
<reference evidence="1 2" key="1">
    <citation type="submission" date="2020-02" db="EMBL/GenBank/DDBJ databases">
        <title>Nitrogenibacter mangrovi gen. nov., sp. nov. isolated from mangrove sediment, a denitrifying betaproteobacterium.</title>
        <authorList>
            <person name="Liao H."/>
            <person name="Tian Y."/>
        </authorList>
    </citation>
    <scope>NUCLEOTIDE SEQUENCE [LARGE SCALE GENOMIC DNA]</scope>
    <source>
        <strain evidence="1 2">M9-3-2</strain>
    </source>
</reference>
<evidence type="ECO:0000313" key="2">
    <source>
        <dbReference type="Proteomes" id="UP000501991"/>
    </source>
</evidence>
<organism evidence="1 2">
    <name type="scientific">Nitrogeniibacter mangrovi</name>
    <dbReference type="NCBI Taxonomy" id="2016596"/>
    <lineage>
        <taxon>Bacteria</taxon>
        <taxon>Pseudomonadati</taxon>
        <taxon>Pseudomonadota</taxon>
        <taxon>Betaproteobacteria</taxon>
        <taxon>Rhodocyclales</taxon>
        <taxon>Zoogloeaceae</taxon>
        <taxon>Nitrogeniibacter</taxon>
    </lineage>
</organism>
<dbReference type="RefSeq" id="WP_173763731.1">
    <property type="nucleotide sequence ID" value="NZ_CP048836.1"/>
</dbReference>
<dbReference type="PANTHER" id="PTHR35175:SF2">
    <property type="entry name" value="DUF1289 DOMAIN-CONTAINING PROTEIN"/>
    <property type="match status" value="1"/>
</dbReference>
<keyword evidence="2" id="KW-1185">Reference proteome</keyword>
<dbReference type="Proteomes" id="UP000501991">
    <property type="component" value="Chromosome"/>
</dbReference>
<evidence type="ECO:0000313" key="1">
    <source>
        <dbReference type="EMBL" id="QID16563.1"/>
    </source>
</evidence>
<sequence length="68" mass="7644">MSIESPCINICKLDEATGYCIGCFRSVHEITVWSRLDEAGKRAVLDAVAEREAAHDLFENDLRGECER</sequence>
<dbReference type="KEGG" id="azq:G3580_02325"/>
<dbReference type="Pfam" id="PF06945">
    <property type="entry name" value="DUF1289"/>
    <property type="match status" value="1"/>
</dbReference>
<gene>
    <name evidence="1" type="ORF">G3580_02325</name>
</gene>